<protein>
    <submittedName>
        <fullName evidence="1">Uncharacterized protein</fullName>
    </submittedName>
</protein>
<dbReference type="EMBL" id="FMJD01000008">
    <property type="protein sequence ID" value="SCM76538.1"/>
    <property type="molecule type" value="Genomic_DNA"/>
</dbReference>
<reference evidence="1" key="1">
    <citation type="submission" date="2016-08" db="EMBL/GenBank/DDBJ databases">
        <authorList>
            <person name="Seilhamer J.J."/>
        </authorList>
    </citation>
    <scope>NUCLEOTIDE SEQUENCE</scope>
    <source>
        <strain evidence="1">86</strain>
    </source>
</reference>
<dbReference type="AlphaFoldDB" id="A0A212LGB5"/>
<gene>
    <name evidence="1" type="ORF">KL86PLE_40343</name>
</gene>
<organism evidence="1">
    <name type="scientific">uncultured Pleomorphomonas sp</name>
    <dbReference type="NCBI Taxonomy" id="442121"/>
    <lineage>
        <taxon>Bacteria</taxon>
        <taxon>Pseudomonadati</taxon>
        <taxon>Pseudomonadota</taxon>
        <taxon>Alphaproteobacteria</taxon>
        <taxon>Hyphomicrobiales</taxon>
        <taxon>Pleomorphomonadaceae</taxon>
        <taxon>Pleomorphomonas</taxon>
        <taxon>environmental samples</taxon>
    </lineage>
</organism>
<evidence type="ECO:0000313" key="1">
    <source>
        <dbReference type="EMBL" id="SCM76538.1"/>
    </source>
</evidence>
<sequence>MRNKTNSKPMGLWKAPFPRVRIASVFPMKACETGQSHGSRLAPLRLDQLILSKYV</sequence>
<accession>A0A212LGB5</accession>
<name>A0A212LGB5_9HYPH</name>
<proteinExistence type="predicted"/>